<gene>
    <name evidence="1" type="ORF">AB4876_00210</name>
</gene>
<sequence>MGNVSVNNLVRMANDIAENLGHGAIDDAAAAEQVASHIRRFWARGMKAELKNCVSSNAHNLSAVAARAVTLL</sequence>
<accession>A0ABV3U0I1</accession>
<reference evidence="1 2" key="1">
    <citation type="journal article" date="2011" name="Int. J. Syst. Evol. Microbiol.">
        <title>Zhongshania antarctica gen. nov., sp. nov. and Zhongshania guokunii sp. nov., gammaproteobacteria respectively isolated from coastal attached (fast) ice and surface seawater of the Antarctic.</title>
        <authorList>
            <person name="Li H.J."/>
            <person name="Zhang X.Y."/>
            <person name="Chen C.X."/>
            <person name="Zhang Y.J."/>
            <person name="Gao Z.M."/>
            <person name="Yu Y."/>
            <person name="Chen X.L."/>
            <person name="Chen B."/>
            <person name="Zhang Y.Z."/>
        </authorList>
    </citation>
    <scope>NUCLEOTIDE SEQUENCE [LARGE SCALE GENOMIC DNA]</scope>
    <source>
        <strain evidence="1 2">ZS6-22T</strain>
    </source>
</reference>
<proteinExistence type="predicted"/>
<dbReference type="Pfam" id="PF11390">
    <property type="entry name" value="FdsD"/>
    <property type="match status" value="1"/>
</dbReference>
<comment type="caution">
    <text evidence="1">The sequence shown here is derived from an EMBL/GenBank/DDBJ whole genome shotgun (WGS) entry which is preliminary data.</text>
</comment>
<dbReference type="EMBL" id="JBFRYA010000001">
    <property type="protein sequence ID" value="MEX1667307.1"/>
    <property type="molecule type" value="Genomic_DNA"/>
</dbReference>
<dbReference type="RefSeq" id="WP_368379645.1">
    <property type="nucleotide sequence ID" value="NZ_JBFRYA010000001.1"/>
</dbReference>
<name>A0ABV3U0I1_9GAMM</name>
<dbReference type="InterPro" id="IPR021074">
    <property type="entry name" value="Formate_DH_dsu"/>
</dbReference>
<protein>
    <submittedName>
        <fullName evidence="1">Formate dehydrogenase subunit delta</fullName>
    </submittedName>
</protein>
<evidence type="ECO:0000313" key="1">
    <source>
        <dbReference type="EMBL" id="MEX1667307.1"/>
    </source>
</evidence>
<dbReference type="Proteomes" id="UP001557485">
    <property type="component" value="Unassembled WGS sequence"/>
</dbReference>
<evidence type="ECO:0000313" key="2">
    <source>
        <dbReference type="Proteomes" id="UP001557485"/>
    </source>
</evidence>
<keyword evidence="2" id="KW-1185">Reference proteome</keyword>
<organism evidence="1 2">
    <name type="scientific">Zhongshania guokunii</name>
    <dbReference type="NCBI Taxonomy" id="641783"/>
    <lineage>
        <taxon>Bacteria</taxon>
        <taxon>Pseudomonadati</taxon>
        <taxon>Pseudomonadota</taxon>
        <taxon>Gammaproteobacteria</taxon>
        <taxon>Cellvibrionales</taxon>
        <taxon>Spongiibacteraceae</taxon>
        <taxon>Zhongshania</taxon>
    </lineage>
</organism>